<dbReference type="Proteomes" id="UP001362999">
    <property type="component" value="Unassembled WGS sequence"/>
</dbReference>
<gene>
    <name evidence="2" type="ORF">R3P38DRAFT_3056436</name>
</gene>
<sequence length="279" mass="31362">MQHDQMFQPSASVWNLQTIKSRVQAGVQFPNAHTRCTVVDIGNDILVKYGSAITPHEGMATLYVAKHTTGIPIPKIHAIVYDESSQWTYIVQEKLPGVPLMDVLPTLDMNTRHILAAELRLILQQLQKFDSLGPLGLYGTPGEYRETCIGEFLLHFPAERITTTDEFANYLPKAVGALAPGVAMPPTDAFDVNRSPIFSHGDLVAENILIQNGHISGIIDWGLAGWYPYFWNDWIGRWRNGMLEFRDGRWAEMVDLAIEPFPKEYAAFQKIFAIATLHI</sequence>
<comment type="caution">
    <text evidence="2">The sequence shown here is derived from an EMBL/GenBank/DDBJ whole genome shotgun (WGS) entry which is preliminary data.</text>
</comment>
<evidence type="ECO:0000313" key="2">
    <source>
        <dbReference type="EMBL" id="KAK7000567.1"/>
    </source>
</evidence>
<evidence type="ECO:0000313" key="3">
    <source>
        <dbReference type="Proteomes" id="UP001362999"/>
    </source>
</evidence>
<dbReference type="InterPro" id="IPR002575">
    <property type="entry name" value="Aminoglycoside_PTrfase"/>
</dbReference>
<reference evidence="2 3" key="1">
    <citation type="journal article" date="2024" name="J Genomics">
        <title>Draft genome sequencing and assembly of Favolaschia claudopus CIRM-BRFM 2984 isolated from oak limbs.</title>
        <authorList>
            <person name="Navarro D."/>
            <person name="Drula E."/>
            <person name="Chaduli D."/>
            <person name="Cazenave R."/>
            <person name="Ahrendt S."/>
            <person name="Wang J."/>
            <person name="Lipzen A."/>
            <person name="Daum C."/>
            <person name="Barry K."/>
            <person name="Grigoriev I.V."/>
            <person name="Favel A."/>
            <person name="Rosso M.N."/>
            <person name="Martin F."/>
        </authorList>
    </citation>
    <scope>NUCLEOTIDE SEQUENCE [LARGE SCALE GENOMIC DNA]</scope>
    <source>
        <strain evidence="2 3">CIRM-BRFM 2984</strain>
    </source>
</reference>
<keyword evidence="2" id="KW-0808">Transferase</keyword>
<accession>A0AAW0A412</accession>
<dbReference type="EMBL" id="JAWWNJ010000088">
    <property type="protein sequence ID" value="KAK7000567.1"/>
    <property type="molecule type" value="Genomic_DNA"/>
</dbReference>
<dbReference type="InterPro" id="IPR011009">
    <property type="entry name" value="Kinase-like_dom_sf"/>
</dbReference>
<proteinExistence type="predicted"/>
<feature type="domain" description="Aminoglycoside phosphotransferase" evidence="1">
    <location>
        <begin position="65"/>
        <end position="229"/>
    </location>
</feature>
<keyword evidence="3" id="KW-1185">Reference proteome</keyword>
<keyword evidence="2" id="KW-0418">Kinase</keyword>
<feature type="non-terminal residue" evidence="2">
    <location>
        <position position="279"/>
    </location>
</feature>
<dbReference type="Gene3D" id="3.90.1200.10">
    <property type="match status" value="1"/>
</dbReference>
<dbReference type="PANTHER" id="PTHR21310:SF15">
    <property type="entry name" value="AMINOGLYCOSIDE PHOSPHOTRANSFERASE DOMAIN-CONTAINING PROTEIN"/>
    <property type="match status" value="1"/>
</dbReference>
<dbReference type="InterPro" id="IPR051678">
    <property type="entry name" value="AGP_Transferase"/>
</dbReference>
<dbReference type="PANTHER" id="PTHR21310">
    <property type="entry name" value="AMINOGLYCOSIDE PHOSPHOTRANSFERASE-RELATED-RELATED"/>
    <property type="match status" value="1"/>
</dbReference>
<dbReference type="GO" id="GO:0016301">
    <property type="term" value="F:kinase activity"/>
    <property type="evidence" value="ECO:0007669"/>
    <property type="project" value="UniProtKB-KW"/>
</dbReference>
<organism evidence="2 3">
    <name type="scientific">Favolaschia claudopus</name>
    <dbReference type="NCBI Taxonomy" id="2862362"/>
    <lineage>
        <taxon>Eukaryota</taxon>
        <taxon>Fungi</taxon>
        <taxon>Dikarya</taxon>
        <taxon>Basidiomycota</taxon>
        <taxon>Agaricomycotina</taxon>
        <taxon>Agaricomycetes</taxon>
        <taxon>Agaricomycetidae</taxon>
        <taxon>Agaricales</taxon>
        <taxon>Marasmiineae</taxon>
        <taxon>Mycenaceae</taxon>
        <taxon>Favolaschia</taxon>
    </lineage>
</organism>
<protein>
    <submittedName>
        <fullName evidence="2">Kinase-like domain-containing protein</fullName>
    </submittedName>
</protein>
<name>A0AAW0A412_9AGAR</name>
<dbReference type="AlphaFoldDB" id="A0AAW0A412"/>
<dbReference type="SUPFAM" id="SSF56112">
    <property type="entry name" value="Protein kinase-like (PK-like)"/>
    <property type="match status" value="1"/>
</dbReference>
<dbReference type="Pfam" id="PF01636">
    <property type="entry name" value="APH"/>
    <property type="match status" value="1"/>
</dbReference>
<evidence type="ECO:0000259" key="1">
    <source>
        <dbReference type="Pfam" id="PF01636"/>
    </source>
</evidence>